<keyword evidence="5" id="KW-1185">Reference proteome</keyword>
<proteinExistence type="predicted"/>
<reference evidence="4 5" key="1">
    <citation type="submission" date="2023-02" db="EMBL/GenBank/DDBJ databases">
        <title>Bacterial whole genome sequence for Curvibacter sp. HBC28.</title>
        <authorList>
            <person name="Le V."/>
            <person name="Ko S.-R."/>
            <person name="Ahn C.-Y."/>
            <person name="Oh H.-M."/>
        </authorList>
    </citation>
    <scope>NUCLEOTIDE SEQUENCE [LARGE SCALE GENOMIC DNA]</scope>
    <source>
        <strain evidence="4 5">HBC28</strain>
    </source>
</reference>
<dbReference type="EMBL" id="JAQSIO010000001">
    <property type="protein sequence ID" value="MDD0813116.1"/>
    <property type="molecule type" value="Genomic_DNA"/>
</dbReference>
<name>A0ABT5M948_9BURK</name>
<dbReference type="SUPFAM" id="SSF53756">
    <property type="entry name" value="UDP-Glycosyltransferase/glycogen phosphorylase"/>
    <property type="match status" value="2"/>
</dbReference>
<dbReference type="RefSeq" id="WP_273924653.1">
    <property type="nucleotide sequence ID" value="NZ_JAQSIO010000001.1"/>
</dbReference>
<evidence type="ECO:0000256" key="1">
    <source>
        <dbReference type="SAM" id="Coils"/>
    </source>
</evidence>
<dbReference type="InterPro" id="IPR028098">
    <property type="entry name" value="Glyco_trans_4-like_N"/>
</dbReference>
<evidence type="ECO:0000259" key="2">
    <source>
        <dbReference type="Pfam" id="PF00535"/>
    </source>
</evidence>
<dbReference type="PANTHER" id="PTHR43179">
    <property type="entry name" value="RHAMNOSYLTRANSFERASE WBBL"/>
    <property type="match status" value="1"/>
</dbReference>
<evidence type="ECO:0000313" key="5">
    <source>
        <dbReference type="Proteomes" id="UP001528672"/>
    </source>
</evidence>
<dbReference type="InterPro" id="IPR029044">
    <property type="entry name" value="Nucleotide-diphossugar_trans"/>
</dbReference>
<feature type="coiled-coil region" evidence="1">
    <location>
        <begin position="540"/>
        <end position="570"/>
    </location>
</feature>
<dbReference type="Gene3D" id="3.90.550.10">
    <property type="entry name" value="Spore Coat Polysaccharide Biosynthesis Protein SpsA, Chain A"/>
    <property type="match status" value="1"/>
</dbReference>
<keyword evidence="4" id="KW-0808">Transferase</keyword>
<dbReference type="SUPFAM" id="SSF53448">
    <property type="entry name" value="Nucleotide-diphospho-sugar transferases"/>
    <property type="match status" value="1"/>
</dbReference>
<protein>
    <submittedName>
        <fullName evidence="4">Glycosyltransferase</fullName>
        <ecNumber evidence="4">2.4.-.-</ecNumber>
    </submittedName>
</protein>
<keyword evidence="4" id="KW-0328">Glycosyltransferase</keyword>
<dbReference type="PANTHER" id="PTHR43179:SF7">
    <property type="entry name" value="RHAMNOSYLTRANSFERASE WBBL"/>
    <property type="match status" value="1"/>
</dbReference>
<dbReference type="EC" id="2.4.-.-" evidence="4"/>
<feature type="domain" description="Glycosyltransferase subfamily 4-like N-terminal" evidence="3">
    <location>
        <begin position="21"/>
        <end position="195"/>
    </location>
</feature>
<feature type="domain" description="Glycosyltransferase 2-like" evidence="2">
    <location>
        <begin position="714"/>
        <end position="880"/>
    </location>
</feature>
<dbReference type="GO" id="GO:0016757">
    <property type="term" value="F:glycosyltransferase activity"/>
    <property type="evidence" value="ECO:0007669"/>
    <property type="project" value="UniProtKB-KW"/>
</dbReference>
<dbReference type="Pfam" id="PF00535">
    <property type="entry name" value="Glycos_transf_2"/>
    <property type="match status" value="1"/>
</dbReference>
<sequence length="1337" mass="147516">MTPAVVVPLHRILLLSHALGGGVASHVSDLLVLLGATVEVDVLRPAGEGLVRLSTPGQADRVLDATDWPRLSEALRSRGYSRLQVHHVDGFAPEVLGLPAALGTPYDVTLHDYLAYCPRYNLSSPRGGYCGEPEQAACQRCVQSRPHAWGWSIVEWRERLHTFLGAASRLLAPSQFVAQRVNAHYPDLQITVLPHPPRADWLEAPRADFKVAVLGGLSRIKGLEVLRLTAERAREHTLPVTFTLLGSAETPLEEWPDLPVQVRGTYHDPDLPALLALERVDAIWYPGPFPETHCYTLDVAMASGLPILASARGALVERLQAHPGAVLMDADSSADAWLQALLRMAKGSLLPAPADLSAAWPQAEGQAQRRQAYAQTLLAPVLAQPVPVRGDDAQALAAVLTSPKPEPDLTLQALFDYGVSSGHRHARTVLRQRLVELDRDVAVLKMHTERAGIHWSDLLDTAVSVQADLRGRLDAAAAVQADLLGRLDAAANTQANLLGRLDAAATVQSDLLGRLDVAAGAKVELRQQLDASVRAQTELRQQLDAELRAQSELRQQLDAAANVQNDLRQRLESAGHIQAELNVHLRTARGELQAQQSAFEASQQDLRRGQARIIELEQSTSWRVTAPLRSVGALTKKSRQRLGTARRLLVRGIERTPMLLSMLRNEGPRAVARRIRDRLNPPVYQPTPRPMPEMLGLGPLSLPTCPDAKRPRFSIVIPVYEQHQYTFNCLKSLGEHTDLSDVEVIVVDDASPHPVSEALPDIQGVRFVRNPQNLGFIGSCHHGADIARGEMLVMLNNDTQVTAGWLEALHSVFEQRPDAGLVGARLIYPNGTLQEAGGIVWQDGSAWNWGRGDDPDRPIYNYLREADYCSGACLLIRRSDWDALEGFDRAYTPAYYEDTDLAFRIRAAGKRVYYQPQATIVHYEGISSGTDETQGMKRHQVINREVFLKRWLPVLKSHRLNGMEPLREVDRPARGRILIVEACMITPDQDSGSVRMLAMLELLVEQGFKVSFVADNLECRQPYVGQLQRIGVEVWFSPYIQSVAELLEQRGKLYDTIMFCRHYIAAPYMGRIREWAPQATIVFDTVDLHYLREQRLAELENSESLMAISRKTREQELGVIRQCDITVVTSPVEVEVLATETPGAQIRVVSNIHEVRPGGPGYAEREGLLFIGGFRHPPNIDAVEWFVGEVWPLLRPRLPELTFTVVGSHMPPAIKALEGDGIIVHGYVEDVDPLIDSARVSLAPLRYGAGVKGKINQAMAYGLPVVATVVAAEGMSLRAGVDLLVADSPQAFADEIVRLYQDESLWNTLAANGRANIEQYFSRATAAKALAAMVVPR</sequence>
<dbReference type="Proteomes" id="UP001528672">
    <property type="component" value="Unassembled WGS sequence"/>
</dbReference>
<organism evidence="4 5">
    <name type="scientific">Curvibacter microcysteis</name>
    <dbReference type="NCBI Taxonomy" id="3026419"/>
    <lineage>
        <taxon>Bacteria</taxon>
        <taxon>Pseudomonadati</taxon>
        <taxon>Pseudomonadota</taxon>
        <taxon>Betaproteobacteria</taxon>
        <taxon>Burkholderiales</taxon>
        <taxon>Comamonadaceae</taxon>
        <taxon>Curvibacter</taxon>
    </lineage>
</organism>
<evidence type="ECO:0000313" key="4">
    <source>
        <dbReference type="EMBL" id="MDD0813116.1"/>
    </source>
</evidence>
<accession>A0ABT5M948</accession>
<dbReference type="Gene3D" id="3.40.50.2000">
    <property type="entry name" value="Glycogen Phosphorylase B"/>
    <property type="match status" value="3"/>
</dbReference>
<gene>
    <name evidence="4" type="ORF">PSQ39_00575</name>
</gene>
<dbReference type="Pfam" id="PF13692">
    <property type="entry name" value="Glyco_trans_1_4"/>
    <property type="match status" value="1"/>
</dbReference>
<keyword evidence="1" id="KW-0175">Coiled coil</keyword>
<evidence type="ECO:0000259" key="3">
    <source>
        <dbReference type="Pfam" id="PF13439"/>
    </source>
</evidence>
<dbReference type="InterPro" id="IPR001173">
    <property type="entry name" value="Glyco_trans_2-like"/>
</dbReference>
<dbReference type="Pfam" id="PF13439">
    <property type="entry name" value="Glyco_transf_4"/>
    <property type="match status" value="1"/>
</dbReference>
<dbReference type="CDD" id="cd04186">
    <property type="entry name" value="GT_2_like_c"/>
    <property type="match status" value="1"/>
</dbReference>
<dbReference type="CDD" id="cd03801">
    <property type="entry name" value="GT4_PimA-like"/>
    <property type="match status" value="1"/>
</dbReference>
<comment type="caution">
    <text evidence="4">The sequence shown here is derived from an EMBL/GenBank/DDBJ whole genome shotgun (WGS) entry which is preliminary data.</text>
</comment>